<reference evidence="1" key="1">
    <citation type="submission" date="2022-06" db="EMBL/GenBank/DDBJ databases">
        <title>Physiological and biochemical characterization and genomic elucidation of a strain of the genus Ensifer adhaerens M8 that combines arsenic oxidation and chromium reduction.</title>
        <authorList>
            <person name="Li X."/>
            <person name="Yu c."/>
        </authorList>
    </citation>
    <scope>NUCLEOTIDE SEQUENCE</scope>
    <source>
        <strain evidence="1">M8</strain>
        <plasmid evidence="1">pB</plasmid>
    </source>
</reference>
<gene>
    <name evidence="1" type="ORF">NE863_31035</name>
</gene>
<dbReference type="Proteomes" id="UP001055460">
    <property type="component" value="Plasmid pB"/>
</dbReference>
<proteinExistence type="predicted"/>
<keyword evidence="1" id="KW-0614">Plasmid</keyword>
<evidence type="ECO:0000313" key="2">
    <source>
        <dbReference type="Proteomes" id="UP001055460"/>
    </source>
</evidence>
<organism evidence="1 2">
    <name type="scientific">Ensifer adhaerens</name>
    <name type="common">Sinorhizobium morelense</name>
    <dbReference type="NCBI Taxonomy" id="106592"/>
    <lineage>
        <taxon>Bacteria</taxon>
        <taxon>Pseudomonadati</taxon>
        <taxon>Pseudomonadota</taxon>
        <taxon>Alphaproteobacteria</taxon>
        <taxon>Hyphomicrobiales</taxon>
        <taxon>Rhizobiaceae</taxon>
        <taxon>Sinorhizobium/Ensifer group</taxon>
        <taxon>Ensifer</taxon>
    </lineage>
</organism>
<accession>A0A9Q8YIW0</accession>
<name>A0A9Q8YIW0_ENSAD</name>
<evidence type="ECO:0000313" key="1">
    <source>
        <dbReference type="EMBL" id="USJ28279.1"/>
    </source>
</evidence>
<sequence length="108" mass="11910">MSDRLMIPASHWLKTDFHTLFRTRADPDQAPGPRFWLAGCAEGNLCEARADLPGGLVAELEGLAAIEPPFVHPSTPVNLERYLSLLGDDGPAEYDFGLVFELQHDTPH</sequence>
<dbReference type="AlphaFoldDB" id="A0A9Q8YIW0"/>
<dbReference type="EMBL" id="CP098809">
    <property type="protein sequence ID" value="USJ28279.1"/>
    <property type="molecule type" value="Genomic_DNA"/>
</dbReference>
<dbReference type="RefSeq" id="WP_252161418.1">
    <property type="nucleotide sequence ID" value="NZ_CP098809.1"/>
</dbReference>
<protein>
    <submittedName>
        <fullName evidence="1">Uncharacterized protein</fullName>
    </submittedName>
</protein>
<geneLocation type="plasmid" evidence="1 2">
    <name>pB</name>
</geneLocation>